<dbReference type="Pfam" id="PF07676">
    <property type="entry name" value="PD40"/>
    <property type="match status" value="2"/>
</dbReference>
<dbReference type="SUPFAM" id="SSF103088">
    <property type="entry name" value="OmpA-like"/>
    <property type="match status" value="1"/>
</dbReference>
<dbReference type="InterPro" id="IPR050330">
    <property type="entry name" value="Bact_OuterMem_StrucFunc"/>
</dbReference>
<dbReference type="SUPFAM" id="SSF48452">
    <property type="entry name" value="TPR-like"/>
    <property type="match status" value="1"/>
</dbReference>
<dbReference type="InterPro" id="IPR011042">
    <property type="entry name" value="6-blade_b-propeller_TolB-like"/>
</dbReference>
<dbReference type="InterPro" id="IPR006665">
    <property type="entry name" value="OmpA-like"/>
</dbReference>
<organism evidence="7 8">
    <name type="scientific">Filimonas effusa</name>
    <dbReference type="NCBI Taxonomy" id="2508721"/>
    <lineage>
        <taxon>Bacteria</taxon>
        <taxon>Pseudomonadati</taxon>
        <taxon>Bacteroidota</taxon>
        <taxon>Chitinophagia</taxon>
        <taxon>Chitinophagales</taxon>
        <taxon>Chitinophagaceae</taxon>
        <taxon>Filimonas</taxon>
    </lineage>
</organism>
<keyword evidence="8" id="KW-1185">Reference proteome</keyword>
<dbReference type="PANTHER" id="PTHR30329:SF21">
    <property type="entry name" value="LIPOPROTEIN YIAD-RELATED"/>
    <property type="match status" value="1"/>
</dbReference>
<dbReference type="InterPro" id="IPR008969">
    <property type="entry name" value="CarboxyPept-like_regulatory"/>
</dbReference>
<feature type="region of interest" description="Disordered" evidence="5">
    <location>
        <begin position="610"/>
        <end position="637"/>
    </location>
</feature>
<evidence type="ECO:0000313" key="8">
    <source>
        <dbReference type="Proteomes" id="UP000290545"/>
    </source>
</evidence>
<accession>A0A4Q1D3J8</accession>
<evidence type="ECO:0000256" key="1">
    <source>
        <dbReference type="ARBA" id="ARBA00004442"/>
    </source>
</evidence>
<dbReference type="AlphaFoldDB" id="A0A4Q1D3J8"/>
<keyword evidence="3" id="KW-0998">Cell outer membrane</keyword>
<gene>
    <name evidence="7" type="ORF">ESB13_12755</name>
</gene>
<dbReference type="Gene3D" id="3.30.1330.60">
    <property type="entry name" value="OmpA-like domain"/>
    <property type="match status" value="1"/>
</dbReference>
<evidence type="ECO:0000313" key="7">
    <source>
        <dbReference type="EMBL" id="RXK82990.1"/>
    </source>
</evidence>
<dbReference type="PRINTS" id="PR01021">
    <property type="entry name" value="OMPADOMAIN"/>
</dbReference>
<comment type="subcellular location">
    <subcellularLocation>
        <location evidence="1">Cell outer membrane</location>
    </subcellularLocation>
</comment>
<dbReference type="PROSITE" id="PS51123">
    <property type="entry name" value="OMPA_2"/>
    <property type="match status" value="1"/>
</dbReference>
<dbReference type="SMART" id="SM00028">
    <property type="entry name" value="TPR"/>
    <property type="match status" value="2"/>
</dbReference>
<dbReference type="InterPro" id="IPR006664">
    <property type="entry name" value="OMP_bac"/>
</dbReference>
<dbReference type="SUPFAM" id="SSF82171">
    <property type="entry name" value="DPP6 N-terminal domain-like"/>
    <property type="match status" value="1"/>
</dbReference>
<dbReference type="PANTHER" id="PTHR30329">
    <property type="entry name" value="STATOR ELEMENT OF FLAGELLAR MOTOR COMPLEX"/>
    <property type="match status" value="1"/>
</dbReference>
<dbReference type="Gene3D" id="2.60.40.1120">
    <property type="entry name" value="Carboxypeptidase-like, regulatory domain"/>
    <property type="match status" value="1"/>
</dbReference>
<dbReference type="GO" id="GO:0009279">
    <property type="term" value="C:cell outer membrane"/>
    <property type="evidence" value="ECO:0007669"/>
    <property type="project" value="UniProtKB-SubCell"/>
</dbReference>
<dbReference type="Pfam" id="PF00691">
    <property type="entry name" value="OmpA"/>
    <property type="match status" value="1"/>
</dbReference>
<keyword evidence="2 4" id="KW-0472">Membrane</keyword>
<keyword evidence="7" id="KW-0282">Flagellum</keyword>
<dbReference type="RefSeq" id="WP_129003859.1">
    <property type="nucleotide sequence ID" value="NZ_SDHZ01000002.1"/>
</dbReference>
<evidence type="ECO:0000256" key="3">
    <source>
        <dbReference type="ARBA" id="ARBA00023237"/>
    </source>
</evidence>
<reference evidence="7 8" key="1">
    <citation type="submission" date="2019-01" db="EMBL/GenBank/DDBJ databases">
        <title>Filimonas sp. strain TTM-71.</title>
        <authorList>
            <person name="Chen W.-M."/>
        </authorList>
    </citation>
    <scope>NUCLEOTIDE SEQUENCE [LARGE SCALE GENOMIC DNA]</scope>
    <source>
        <strain evidence="7 8">TTM-71</strain>
    </source>
</reference>
<dbReference type="InterPro" id="IPR019734">
    <property type="entry name" value="TPR_rpt"/>
</dbReference>
<keyword evidence="7" id="KW-0966">Cell projection</keyword>
<proteinExistence type="predicted"/>
<dbReference type="InterPro" id="IPR036737">
    <property type="entry name" value="OmpA-like_sf"/>
</dbReference>
<evidence type="ECO:0000256" key="5">
    <source>
        <dbReference type="SAM" id="MobiDB-lite"/>
    </source>
</evidence>
<dbReference type="Gene3D" id="1.25.40.10">
    <property type="entry name" value="Tetratricopeptide repeat domain"/>
    <property type="match status" value="1"/>
</dbReference>
<dbReference type="InterPro" id="IPR011659">
    <property type="entry name" value="WD40"/>
</dbReference>
<dbReference type="InterPro" id="IPR011990">
    <property type="entry name" value="TPR-like_helical_dom_sf"/>
</dbReference>
<evidence type="ECO:0000256" key="2">
    <source>
        <dbReference type="ARBA" id="ARBA00023136"/>
    </source>
</evidence>
<name>A0A4Q1D3J8_9BACT</name>
<comment type="caution">
    <text evidence="7">The sequence shown here is derived from an EMBL/GenBank/DDBJ whole genome shotgun (WGS) entry which is preliminary data.</text>
</comment>
<evidence type="ECO:0000256" key="4">
    <source>
        <dbReference type="PROSITE-ProRule" id="PRU00473"/>
    </source>
</evidence>
<sequence>MEKLLLICGLLLGTVAHTQYNSEKVNKKAVDAYEKAMLQLRDGLVRDAIPLLGKALEYDPNYVDAYLSLAGVYGELKNYSKSIYYYETARKFDTAYFKYYDLPYSINLAGEGRFAEALQAANRFLALDKLSDRSIANGRYRKKTYEFALQQQARNTNTSYVFAPINLGDSINSPQSEYYPSITIDDSLFVFTRKGAGIREDFMSSSRLQPQTPYTKAGLINGDINYQPSKGALHISQDGEWLLFAGNFSGQGFGNFDLYISYYTPTGWSEPQNLGPNINTEFWESAPTLSPDKKALYFSSNRPGGYGGKDLYVSYRQPNGRWSPAANMGPAINTAADEQAPFIHADNQTLYFTSDGLPGYGGTDIFVLRKKDNQEWGIPENLGYPINTIENEGTLYVASNGIDAYYASDRADSRGGLDLYKFELRPDIRPVKTLYVKGHVFDATTQKGIPSTVELTNDSNQQLVTKVQTDETGHYFITLPVGKDYTFTVNRKGYLFYSDVYALSGKPADTTYQKNIALQPIRINSTVILKNIQFPSNSYELAPVSRIELDKLVDLLGENPAIHIQVSGHTDNTGDAAQNLKLSANRAKAVADYLISKGIDPKRITSKGYGATKPLAGNDTEQGKAQNRRTEFTITSL</sequence>
<feature type="domain" description="OmpA-like" evidence="6">
    <location>
        <begin position="521"/>
        <end position="637"/>
    </location>
</feature>
<dbReference type="Gene3D" id="2.120.10.30">
    <property type="entry name" value="TolB, C-terminal domain"/>
    <property type="match status" value="1"/>
</dbReference>
<evidence type="ECO:0000259" key="6">
    <source>
        <dbReference type="PROSITE" id="PS51123"/>
    </source>
</evidence>
<dbReference type="SUPFAM" id="SSF49464">
    <property type="entry name" value="Carboxypeptidase regulatory domain-like"/>
    <property type="match status" value="1"/>
</dbReference>
<protein>
    <submittedName>
        <fullName evidence="7">Flagellar motor protein MotB</fullName>
    </submittedName>
</protein>
<keyword evidence="7" id="KW-0969">Cilium</keyword>
<dbReference type="EMBL" id="SDHZ01000002">
    <property type="protein sequence ID" value="RXK82990.1"/>
    <property type="molecule type" value="Genomic_DNA"/>
</dbReference>
<dbReference type="OrthoDB" id="9809364at2"/>
<dbReference type="CDD" id="cd07185">
    <property type="entry name" value="OmpA_C-like"/>
    <property type="match status" value="1"/>
</dbReference>
<dbReference type="Proteomes" id="UP000290545">
    <property type="component" value="Unassembled WGS sequence"/>
</dbReference>